<name>A0AA40GGS1_9HYME</name>
<accession>A0AA40GGS1</accession>
<sequence>MEFLKHKDSVKNSAGWWIAPQVRYGAAALKLMPYEMDIMSNVGCKSQTYTSWSCLSRSYYAGAVVKVAEKHAAAAVDVAKASGSKPKNADDDTTLSFIKKDEKRTTRATANVETETIPAAPDEREGFFCSDMIPVRGCNVTTFLMKHECDTQIPFSPLYQCLSQLNDPIETELLSGPLVRHYVYV</sequence>
<organism evidence="1 2">
    <name type="scientific">Melipona bicolor</name>
    <dbReference type="NCBI Taxonomy" id="60889"/>
    <lineage>
        <taxon>Eukaryota</taxon>
        <taxon>Metazoa</taxon>
        <taxon>Ecdysozoa</taxon>
        <taxon>Arthropoda</taxon>
        <taxon>Hexapoda</taxon>
        <taxon>Insecta</taxon>
        <taxon>Pterygota</taxon>
        <taxon>Neoptera</taxon>
        <taxon>Endopterygota</taxon>
        <taxon>Hymenoptera</taxon>
        <taxon>Apocrita</taxon>
        <taxon>Aculeata</taxon>
        <taxon>Apoidea</taxon>
        <taxon>Anthophila</taxon>
        <taxon>Apidae</taxon>
        <taxon>Melipona</taxon>
    </lineage>
</organism>
<dbReference type="AlphaFoldDB" id="A0AA40GGS1"/>
<comment type="caution">
    <text evidence="1">The sequence shown here is derived from an EMBL/GenBank/DDBJ whole genome shotgun (WGS) entry which is preliminary data.</text>
</comment>
<gene>
    <name evidence="1" type="ORF">K0M31_001910</name>
</gene>
<keyword evidence="2" id="KW-1185">Reference proteome</keyword>
<protein>
    <submittedName>
        <fullName evidence="1">Uncharacterized protein</fullName>
    </submittedName>
</protein>
<evidence type="ECO:0000313" key="1">
    <source>
        <dbReference type="EMBL" id="KAK1137399.1"/>
    </source>
</evidence>
<dbReference type="Proteomes" id="UP001177670">
    <property type="component" value="Unassembled WGS sequence"/>
</dbReference>
<proteinExistence type="predicted"/>
<evidence type="ECO:0000313" key="2">
    <source>
        <dbReference type="Proteomes" id="UP001177670"/>
    </source>
</evidence>
<reference evidence="1" key="1">
    <citation type="submission" date="2021-10" db="EMBL/GenBank/DDBJ databases">
        <title>Melipona bicolor Genome sequencing and assembly.</title>
        <authorList>
            <person name="Araujo N.S."/>
            <person name="Arias M.C."/>
        </authorList>
    </citation>
    <scope>NUCLEOTIDE SEQUENCE</scope>
    <source>
        <strain evidence="1">USP_2M_L1-L4_2017</strain>
        <tissue evidence="1">Whole body</tissue>
    </source>
</reference>
<dbReference type="EMBL" id="JAHYIQ010000001">
    <property type="protein sequence ID" value="KAK1137399.1"/>
    <property type="molecule type" value="Genomic_DNA"/>
</dbReference>